<dbReference type="VEuPathDB" id="TrichDB:TVAGG3_0896730"/>
<reference evidence="1" key="2">
    <citation type="journal article" date="2007" name="Science">
        <title>Draft genome sequence of the sexually transmitted pathogen Trichomonas vaginalis.</title>
        <authorList>
            <person name="Carlton J.M."/>
            <person name="Hirt R.P."/>
            <person name="Silva J.C."/>
            <person name="Delcher A.L."/>
            <person name="Schatz M."/>
            <person name="Zhao Q."/>
            <person name="Wortman J.R."/>
            <person name="Bidwell S.L."/>
            <person name="Alsmark U.C.M."/>
            <person name="Besteiro S."/>
            <person name="Sicheritz-Ponten T."/>
            <person name="Noel C.J."/>
            <person name="Dacks J.B."/>
            <person name="Foster P.G."/>
            <person name="Simillion C."/>
            <person name="Van de Peer Y."/>
            <person name="Miranda-Saavedra D."/>
            <person name="Barton G.J."/>
            <person name="Westrop G.D."/>
            <person name="Mueller S."/>
            <person name="Dessi D."/>
            <person name="Fiori P.L."/>
            <person name="Ren Q."/>
            <person name="Paulsen I."/>
            <person name="Zhang H."/>
            <person name="Bastida-Corcuera F.D."/>
            <person name="Simoes-Barbosa A."/>
            <person name="Brown M.T."/>
            <person name="Hayes R.D."/>
            <person name="Mukherjee M."/>
            <person name="Okumura C.Y."/>
            <person name="Schneider R."/>
            <person name="Smith A.J."/>
            <person name="Vanacova S."/>
            <person name="Villalvazo M."/>
            <person name="Haas B.J."/>
            <person name="Pertea M."/>
            <person name="Feldblyum T.V."/>
            <person name="Utterback T.R."/>
            <person name="Shu C.L."/>
            <person name="Osoegawa K."/>
            <person name="de Jong P.J."/>
            <person name="Hrdy I."/>
            <person name="Horvathova L."/>
            <person name="Zubacova Z."/>
            <person name="Dolezal P."/>
            <person name="Malik S.B."/>
            <person name="Logsdon J.M. Jr."/>
            <person name="Henze K."/>
            <person name="Gupta A."/>
            <person name="Wang C.C."/>
            <person name="Dunne R.L."/>
            <person name="Upcroft J.A."/>
            <person name="Upcroft P."/>
            <person name="White O."/>
            <person name="Salzberg S.L."/>
            <person name="Tang P."/>
            <person name="Chiu C.-H."/>
            <person name="Lee Y.-S."/>
            <person name="Embley T.M."/>
            <person name="Coombs G.H."/>
            <person name="Mottram J.C."/>
            <person name="Tachezy J."/>
            <person name="Fraser-Liggett C.M."/>
            <person name="Johnson P.J."/>
        </authorList>
    </citation>
    <scope>NUCLEOTIDE SEQUENCE [LARGE SCALE GENOMIC DNA]</scope>
    <source>
        <strain evidence="1">G3</strain>
    </source>
</reference>
<dbReference type="VEuPathDB" id="TrichDB:TVAG_077300"/>
<dbReference type="KEGG" id="tva:4770966"/>
<dbReference type="InParanoid" id="A2E2T8"/>
<organism evidence="1 2">
    <name type="scientific">Trichomonas vaginalis (strain ATCC PRA-98 / G3)</name>
    <dbReference type="NCBI Taxonomy" id="412133"/>
    <lineage>
        <taxon>Eukaryota</taxon>
        <taxon>Metamonada</taxon>
        <taxon>Parabasalia</taxon>
        <taxon>Trichomonadida</taxon>
        <taxon>Trichomonadidae</taxon>
        <taxon>Trichomonas</taxon>
    </lineage>
</organism>
<dbReference type="RefSeq" id="XP_001325216.1">
    <property type="nucleotide sequence ID" value="XM_001325181.1"/>
</dbReference>
<keyword evidence="2" id="KW-1185">Reference proteome</keyword>
<dbReference type="Proteomes" id="UP000001542">
    <property type="component" value="Unassembled WGS sequence"/>
</dbReference>
<reference evidence="1" key="1">
    <citation type="submission" date="2006-10" db="EMBL/GenBank/DDBJ databases">
        <authorList>
            <person name="Amadeo P."/>
            <person name="Zhao Q."/>
            <person name="Wortman J."/>
            <person name="Fraser-Liggett C."/>
            <person name="Carlton J."/>
        </authorList>
    </citation>
    <scope>NUCLEOTIDE SEQUENCE</scope>
    <source>
        <strain evidence="1">G3</strain>
    </source>
</reference>
<protein>
    <submittedName>
        <fullName evidence="1">Uncharacterized protein</fullName>
    </submittedName>
</protein>
<name>A2E2T8_TRIV3</name>
<proteinExistence type="predicted"/>
<dbReference type="EMBL" id="DS113292">
    <property type="protein sequence ID" value="EAY12993.1"/>
    <property type="molecule type" value="Genomic_DNA"/>
</dbReference>
<accession>A2E2T8</accession>
<gene>
    <name evidence="1" type="ORF">TVAG_077300</name>
</gene>
<sequence length="88" mass="10457">MAAVTTKIKMTEPLVVVRNPQIMERMRQRRQSCAVDDEKFKIDHHHHHKHHRNSTTILLDKFDEHQLPEIQALLAAVRKAAEARRKRY</sequence>
<evidence type="ECO:0000313" key="1">
    <source>
        <dbReference type="EMBL" id="EAY12993.1"/>
    </source>
</evidence>
<evidence type="ECO:0000313" key="2">
    <source>
        <dbReference type="Proteomes" id="UP000001542"/>
    </source>
</evidence>
<dbReference type="AlphaFoldDB" id="A2E2T8"/>